<evidence type="ECO:0000313" key="3">
    <source>
        <dbReference type="Proteomes" id="UP001589738"/>
    </source>
</evidence>
<dbReference type="Pfam" id="PF17313">
    <property type="entry name" value="DUF5359"/>
    <property type="match status" value="1"/>
</dbReference>
<evidence type="ECO:0000256" key="1">
    <source>
        <dbReference type="SAM" id="Phobius"/>
    </source>
</evidence>
<keyword evidence="1" id="KW-1133">Transmembrane helix</keyword>
<gene>
    <name evidence="2" type="ORF">ACFFHF_21180</name>
</gene>
<evidence type="ECO:0000313" key="2">
    <source>
        <dbReference type="EMBL" id="MFC0477704.1"/>
    </source>
</evidence>
<protein>
    <submittedName>
        <fullName evidence="2">YpfB family protein</fullName>
    </submittedName>
</protein>
<sequence>MVKTFERIIVKIIVIQFLFLIGTQLFFHQLSIFPELKIITKYEGVNKNNFADFLETFNGK</sequence>
<keyword evidence="1" id="KW-0812">Transmembrane</keyword>
<keyword evidence="3" id="KW-1185">Reference proteome</keyword>
<dbReference type="InterPro" id="IPR035281">
    <property type="entry name" value="DUF5359"/>
</dbReference>
<dbReference type="EMBL" id="JBHLUU010000124">
    <property type="protein sequence ID" value="MFC0477704.1"/>
    <property type="molecule type" value="Genomic_DNA"/>
</dbReference>
<name>A0ABV6KWR2_9BACI</name>
<dbReference type="RefSeq" id="WP_160547126.1">
    <property type="nucleotide sequence ID" value="NZ_JBHLUU010000124.1"/>
</dbReference>
<dbReference type="Proteomes" id="UP001589738">
    <property type="component" value="Unassembled WGS sequence"/>
</dbReference>
<organism evidence="2 3">
    <name type="scientific">Robertmurraya beringensis</name>
    <dbReference type="NCBI Taxonomy" id="641660"/>
    <lineage>
        <taxon>Bacteria</taxon>
        <taxon>Bacillati</taxon>
        <taxon>Bacillota</taxon>
        <taxon>Bacilli</taxon>
        <taxon>Bacillales</taxon>
        <taxon>Bacillaceae</taxon>
        <taxon>Robertmurraya</taxon>
    </lineage>
</organism>
<accession>A0ABV6KWR2</accession>
<feature type="transmembrane region" description="Helical" evidence="1">
    <location>
        <begin position="9"/>
        <end position="27"/>
    </location>
</feature>
<comment type="caution">
    <text evidence="2">The sequence shown here is derived from an EMBL/GenBank/DDBJ whole genome shotgun (WGS) entry which is preliminary data.</text>
</comment>
<proteinExistence type="predicted"/>
<keyword evidence="1" id="KW-0472">Membrane</keyword>
<reference evidence="2 3" key="1">
    <citation type="submission" date="2024-09" db="EMBL/GenBank/DDBJ databases">
        <authorList>
            <person name="Sun Q."/>
            <person name="Mori K."/>
        </authorList>
    </citation>
    <scope>NUCLEOTIDE SEQUENCE [LARGE SCALE GENOMIC DNA]</scope>
    <source>
        <strain evidence="2 3">CGMCC 1.9126</strain>
    </source>
</reference>